<feature type="binding site" evidence="5">
    <location>
        <position position="117"/>
    </location>
    <ligand>
        <name>substrate</name>
    </ligand>
</feature>
<evidence type="ECO:0000256" key="1">
    <source>
        <dbReference type="ARBA" id="ARBA00007754"/>
    </source>
</evidence>
<dbReference type="PROSITE" id="PS51764">
    <property type="entry name" value="GH26"/>
    <property type="match status" value="1"/>
</dbReference>
<keyword evidence="2 7" id="KW-0378">Hydrolase</keyword>
<feature type="chain" id="PRO_5044191476" evidence="8">
    <location>
        <begin position="22"/>
        <end position="352"/>
    </location>
</feature>
<dbReference type="AlphaFoldDB" id="A0AB33ISL9"/>
<dbReference type="InterPro" id="IPR016714">
    <property type="entry name" value="MANB/E"/>
</dbReference>
<feature type="domain" description="GH26" evidence="9">
    <location>
        <begin position="24"/>
        <end position="349"/>
    </location>
</feature>
<dbReference type="InterPro" id="IPR000805">
    <property type="entry name" value="Glyco_hydro_26"/>
</dbReference>
<dbReference type="InterPro" id="IPR017853">
    <property type="entry name" value="GH"/>
</dbReference>
<protein>
    <submittedName>
        <fullName evidence="10">Glycosyl hydrolase</fullName>
    </submittedName>
</protein>
<feature type="active site" description="Proton donor" evidence="4 7">
    <location>
        <position position="179"/>
    </location>
</feature>
<dbReference type="SUPFAM" id="SSF51445">
    <property type="entry name" value="(Trans)glycosidases"/>
    <property type="match status" value="1"/>
</dbReference>
<dbReference type="PIRSF" id="PIRSF018168">
    <property type="entry name" value="Mannan-1_4-beta-mannosidase"/>
    <property type="match status" value="1"/>
</dbReference>
<evidence type="ECO:0000256" key="5">
    <source>
        <dbReference type="PIRSR" id="PIRSR018168-2"/>
    </source>
</evidence>
<gene>
    <name evidence="10" type="ORF">GTC17254_03650</name>
</gene>
<dbReference type="PANTHER" id="PTHR40079:SF4">
    <property type="entry name" value="GH26 DOMAIN-CONTAINING PROTEIN-RELATED"/>
    <property type="match status" value="1"/>
</dbReference>
<sequence>MKHIRLSLALSMMLMSTIALGSNTPASKLILRLKKIQKKGIMIGHQDAPVYGRTWKWDAGRSDVKEVCGDYPAVMGFDLGKLELGRAENLDGVDFNRMREEIIAQHTRGGIVTLSWHPDNPVTEKTAWDPSGDAVKASLPHGTHRAKMREWTDRVGHFILSLKDKDGHLIPVIFRPFHEMSGGWFWWGNKSCTPEEYQQLYRVLYRHLSGMGCNNIVWAYSPNVGYDDFMKYYPGDQYVDVLGIDIYEFDKDNAKYQQSVKQCLDELTALGKQENKIIAFTETGCQGLPYADWFTQTLWPAVKNYPISYVLFWRNAWDNSKECYMASPGHATEKDFKAFYKMKKTLFVNDIK</sequence>
<keyword evidence="8" id="KW-0732">Signal</keyword>
<keyword evidence="3 7" id="KW-0326">Glycosidase</keyword>
<evidence type="ECO:0000256" key="4">
    <source>
        <dbReference type="PIRSR" id="PIRSR018168-1"/>
    </source>
</evidence>
<name>A0AB33ISL9_9BACT</name>
<dbReference type="PRINTS" id="PR00739">
    <property type="entry name" value="GLHYDRLASE26"/>
</dbReference>
<comment type="similarity">
    <text evidence="1 7">Belongs to the glycosyl hydrolase 26 family.</text>
</comment>
<proteinExistence type="inferred from homology"/>
<feature type="binding site" evidence="5">
    <location>
        <position position="247"/>
    </location>
    <ligand>
        <name>substrate</name>
    </ligand>
</feature>
<evidence type="ECO:0000256" key="3">
    <source>
        <dbReference type="ARBA" id="ARBA00023295"/>
    </source>
</evidence>
<dbReference type="PANTHER" id="PTHR40079">
    <property type="entry name" value="MANNAN ENDO-1,4-BETA-MANNOSIDASE E-RELATED"/>
    <property type="match status" value="1"/>
</dbReference>
<feature type="binding site" evidence="5">
    <location>
        <position position="184"/>
    </location>
    <ligand>
        <name>substrate</name>
    </ligand>
</feature>
<evidence type="ECO:0000256" key="7">
    <source>
        <dbReference type="PROSITE-ProRule" id="PRU01100"/>
    </source>
</evidence>
<reference evidence="10" key="1">
    <citation type="submission" date="2024-07" db="EMBL/GenBank/DDBJ databases">
        <title>Complete genome sequence of Prevotella sp. YM-2024 GTC17254.</title>
        <authorList>
            <person name="Hayashi M."/>
            <person name="Muto Y."/>
            <person name="Tanaka K."/>
            <person name="Niwa H."/>
        </authorList>
    </citation>
    <scope>NUCLEOTIDE SEQUENCE</scope>
    <source>
        <strain evidence="10">GTC17254</strain>
    </source>
</reference>
<feature type="signal peptide" evidence="8">
    <location>
        <begin position="1"/>
        <end position="21"/>
    </location>
</feature>
<evidence type="ECO:0000313" key="10">
    <source>
        <dbReference type="EMBL" id="BFO72768.1"/>
    </source>
</evidence>
<dbReference type="Pfam" id="PF02156">
    <property type="entry name" value="Glyco_hydro_26"/>
    <property type="match status" value="1"/>
</dbReference>
<dbReference type="GO" id="GO:0006080">
    <property type="term" value="P:substituted mannan metabolic process"/>
    <property type="evidence" value="ECO:0007669"/>
    <property type="project" value="InterPro"/>
</dbReference>
<evidence type="ECO:0000256" key="8">
    <source>
        <dbReference type="SAM" id="SignalP"/>
    </source>
</evidence>
<evidence type="ECO:0000256" key="2">
    <source>
        <dbReference type="ARBA" id="ARBA00022801"/>
    </source>
</evidence>
<accession>A0AB33ISL9</accession>
<dbReference type="InterPro" id="IPR022790">
    <property type="entry name" value="GH26_dom"/>
</dbReference>
<evidence type="ECO:0000256" key="6">
    <source>
        <dbReference type="PIRSR" id="PIRSR018168-3"/>
    </source>
</evidence>
<feature type="site" description="Plays an important role in maintaining the position of the catalytic nucleophile" evidence="6">
    <location>
        <position position="178"/>
    </location>
</feature>
<feature type="active site" description="Nucleophile" evidence="4 7">
    <location>
        <position position="282"/>
    </location>
</feature>
<dbReference type="GO" id="GO:0016985">
    <property type="term" value="F:mannan endo-1,4-beta-mannosidase activity"/>
    <property type="evidence" value="ECO:0007669"/>
    <property type="project" value="InterPro"/>
</dbReference>
<organism evidence="10">
    <name type="scientific">Prevotella sp. GTC17254</name>
    <dbReference type="NCBI Taxonomy" id="3236794"/>
    <lineage>
        <taxon>Bacteria</taxon>
        <taxon>Pseudomonadati</taxon>
        <taxon>Bacteroidota</taxon>
        <taxon>Bacteroidia</taxon>
        <taxon>Bacteroidales</taxon>
        <taxon>Prevotellaceae</taxon>
        <taxon>Prevotella</taxon>
    </lineage>
</organism>
<dbReference type="EMBL" id="AP035786">
    <property type="protein sequence ID" value="BFO72768.1"/>
    <property type="molecule type" value="Genomic_DNA"/>
</dbReference>
<dbReference type="Gene3D" id="3.20.20.80">
    <property type="entry name" value="Glycosidases"/>
    <property type="match status" value="1"/>
</dbReference>
<evidence type="ECO:0000259" key="9">
    <source>
        <dbReference type="PROSITE" id="PS51764"/>
    </source>
</evidence>